<dbReference type="Proteomes" id="UP001071230">
    <property type="component" value="Unassembled WGS sequence"/>
</dbReference>
<comment type="subcellular location">
    <subcellularLocation>
        <location evidence="1 7">Cytoplasm</location>
    </subcellularLocation>
</comment>
<reference evidence="10" key="1">
    <citation type="submission" date="2014-11" db="EMBL/GenBank/DDBJ databases">
        <authorList>
            <person name="Hornung B.V."/>
        </authorList>
    </citation>
    <scope>NUCLEOTIDE SEQUENCE</scope>
    <source>
        <strain evidence="10">INE</strain>
    </source>
</reference>
<feature type="domain" description="PhoU" evidence="8">
    <location>
        <begin position="121"/>
        <end position="206"/>
    </location>
</feature>
<dbReference type="Proteomes" id="UP000836597">
    <property type="component" value="Chromosome"/>
</dbReference>
<evidence type="ECO:0000313" key="11">
    <source>
        <dbReference type="Proteomes" id="UP001071230"/>
    </source>
</evidence>
<evidence type="ECO:0000313" key="10">
    <source>
        <dbReference type="EMBL" id="CEJ09207.1"/>
    </source>
</evidence>
<dbReference type="PANTHER" id="PTHR42930:SF3">
    <property type="entry name" value="PHOSPHATE-SPECIFIC TRANSPORT SYSTEM ACCESSORY PROTEIN PHOU"/>
    <property type="match status" value="1"/>
</dbReference>
<keyword evidence="4 7" id="KW-0813">Transport</keyword>
<dbReference type="GO" id="GO:0045936">
    <property type="term" value="P:negative regulation of phosphate metabolic process"/>
    <property type="evidence" value="ECO:0007669"/>
    <property type="project" value="InterPro"/>
</dbReference>
<gene>
    <name evidence="9" type="ORF">DEACI_2456</name>
    <name evidence="10" type="ORF">DEACI_3691</name>
</gene>
<dbReference type="KEGG" id="aacx:DEACI_2456"/>
<dbReference type="Gene3D" id="1.20.58.220">
    <property type="entry name" value="Phosphate transport system protein phou homolog 2, domain 2"/>
    <property type="match status" value="1"/>
</dbReference>
<evidence type="ECO:0000256" key="6">
    <source>
        <dbReference type="ARBA" id="ARBA00022592"/>
    </source>
</evidence>
<keyword evidence="6 7" id="KW-0592">Phosphate transport</keyword>
<evidence type="ECO:0000256" key="5">
    <source>
        <dbReference type="ARBA" id="ARBA00022490"/>
    </source>
</evidence>
<dbReference type="FunFam" id="1.20.58.220:FF:000004">
    <property type="entry name" value="Phosphate-specific transport system accessory protein PhoU"/>
    <property type="match status" value="1"/>
</dbReference>
<dbReference type="GO" id="GO:0006817">
    <property type="term" value="P:phosphate ion transport"/>
    <property type="evidence" value="ECO:0007669"/>
    <property type="project" value="UniProtKB-KW"/>
</dbReference>
<dbReference type="RefSeq" id="WP_240985268.1">
    <property type="nucleotide sequence ID" value="NZ_CDGJ01000115.1"/>
</dbReference>
<dbReference type="Pfam" id="PF01895">
    <property type="entry name" value="PhoU"/>
    <property type="match status" value="2"/>
</dbReference>
<organism evidence="9">
    <name type="scientific">Acididesulfobacillus acetoxydans</name>
    <dbReference type="NCBI Taxonomy" id="1561005"/>
    <lineage>
        <taxon>Bacteria</taxon>
        <taxon>Bacillati</taxon>
        <taxon>Bacillota</taxon>
        <taxon>Clostridia</taxon>
        <taxon>Eubacteriales</taxon>
        <taxon>Peptococcaceae</taxon>
        <taxon>Acididesulfobacillus</taxon>
    </lineage>
</organism>
<evidence type="ECO:0000256" key="2">
    <source>
        <dbReference type="ARBA" id="ARBA00008107"/>
    </source>
</evidence>
<name>A0A8S0XXJ1_9FIRM</name>
<dbReference type="SUPFAM" id="SSF109755">
    <property type="entry name" value="PhoU-like"/>
    <property type="match status" value="1"/>
</dbReference>
<evidence type="ECO:0000313" key="9">
    <source>
        <dbReference type="EMBL" id="CAA7601787.1"/>
    </source>
</evidence>
<sequence>MTTRQQFDIALEELRQRIVELGESVNSQIGLAVQALKEQDLALAQTVITGDSRINDLQAEIEGKCMFLIATQQPFARDLRKIVSGFKISISLERMGDLAVDVAKTANRIGQTPLIKPLIDIPRMSNTVQKMIEIGLEAYGQEDEKMAREMSQMDDGVDHLYRQIFRELLLIMMEDPKTITQATYLTLVARFFERMGDYCTNIAEEVVYLVSGRRIDLNQ</sequence>
<comment type="similarity">
    <text evidence="2 7">Belongs to the PhoU family.</text>
</comment>
<evidence type="ECO:0000256" key="3">
    <source>
        <dbReference type="ARBA" id="ARBA00011738"/>
    </source>
</evidence>
<dbReference type="GO" id="GO:0005737">
    <property type="term" value="C:cytoplasm"/>
    <property type="evidence" value="ECO:0007669"/>
    <property type="project" value="UniProtKB-SubCell"/>
</dbReference>
<protein>
    <recommendedName>
        <fullName evidence="7">Phosphate-specific transport system accessory protein PhoU</fullName>
    </recommendedName>
</protein>
<reference evidence="9" key="2">
    <citation type="submission" date="2020-01" db="EMBL/GenBank/DDBJ databases">
        <authorList>
            <person name="Hornung B."/>
        </authorList>
    </citation>
    <scope>NUCLEOTIDE SEQUENCE</scope>
    <source>
        <strain evidence="9">PacBioINE</strain>
    </source>
</reference>
<dbReference type="InterPro" id="IPR026022">
    <property type="entry name" value="PhoU_dom"/>
</dbReference>
<dbReference type="EMBL" id="LR746496">
    <property type="protein sequence ID" value="CAA7601787.1"/>
    <property type="molecule type" value="Genomic_DNA"/>
</dbReference>
<keyword evidence="5 7" id="KW-0963">Cytoplasm</keyword>
<dbReference type="InterPro" id="IPR028366">
    <property type="entry name" value="PhoU"/>
</dbReference>
<proteinExistence type="inferred from homology"/>
<evidence type="ECO:0000259" key="8">
    <source>
        <dbReference type="Pfam" id="PF01895"/>
    </source>
</evidence>
<comment type="function">
    <text evidence="7">Plays a role in the regulation of phosphate uptake.</text>
</comment>
<dbReference type="InterPro" id="IPR038078">
    <property type="entry name" value="PhoU-like_sf"/>
</dbReference>
<dbReference type="EMBL" id="CDGJ01000115">
    <property type="protein sequence ID" value="CEJ09207.1"/>
    <property type="molecule type" value="Genomic_DNA"/>
</dbReference>
<accession>A0A8S0XXJ1</accession>
<comment type="subunit">
    <text evidence="3 7">Homodimer.</text>
</comment>
<dbReference type="AlphaFoldDB" id="A0A8S0XXJ1"/>
<dbReference type="PIRSF" id="PIRSF003107">
    <property type="entry name" value="PhoU"/>
    <property type="match status" value="1"/>
</dbReference>
<evidence type="ECO:0000256" key="1">
    <source>
        <dbReference type="ARBA" id="ARBA00004496"/>
    </source>
</evidence>
<feature type="domain" description="PhoU" evidence="8">
    <location>
        <begin position="18"/>
        <end position="105"/>
    </location>
</feature>
<evidence type="ECO:0000256" key="7">
    <source>
        <dbReference type="PIRNR" id="PIRNR003107"/>
    </source>
</evidence>
<evidence type="ECO:0000256" key="4">
    <source>
        <dbReference type="ARBA" id="ARBA00022448"/>
    </source>
</evidence>
<dbReference type="NCBIfam" id="TIGR02135">
    <property type="entry name" value="phoU_full"/>
    <property type="match status" value="1"/>
</dbReference>
<dbReference type="GO" id="GO:0030643">
    <property type="term" value="P:intracellular phosphate ion homeostasis"/>
    <property type="evidence" value="ECO:0007669"/>
    <property type="project" value="InterPro"/>
</dbReference>
<dbReference type="PANTHER" id="PTHR42930">
    <property type="entry name" value="PHOSPHATE-SPECIFIC TRANSPORT SYSTEM ACCESSORY PROTEIN PHOU"/>
    <property type="match status" value="1"/>
</dbReference>
<keyword evidence="11" id="KW-1185">Reference proteome</keyword>